<keyword evidence="8 11" id="KW-1133">Transmembrane helix</keyword>
<keyword evidence="14" id="KW-1185">Reference proteome</keyword>
<dbReference type="Pfam" id="PF02163">
    <property type="entry name" value="Peptidase_M50"/>
    <property type="match status" value="1"/>
</dbReference>
<dbReference type="InterPro" id="IPR008915">
    <property type="entry name" value="Peptidase_M50"/>
</dbReference>
<comment type="subcellular location">
    <subcellularLocation>
        <location evidence="2">Membrane</location>
        <topology evidence="2">Multi-pass membrane protein</topology>
    </subcellularLocation>
</comment>
<dbReference type="NCBIfam" id="NF008046">
    <property type="entry name" value="PRK10779.1"/>
    <property type="match status" value="1"/>
</dbReference>
<evidence type="ECO:0000256" key="10">
    <source>
        <dbReference type="ARBA" id="ARBA00023136"/>
    </source>
</evidence>
<dbReference type="CDD" id="cd23082">
    <property type="entry name" value="cpPDZ1_EcRseP-like"/>
    <property type="match status" value="1"/>
</dbReference>
<feature type="transmembrane region" description="Helical" evidence="11">
    <location>
        <begin position="377"/>
        <end position="397"/>
    </location>
</feature>
<keyword evidence="5 11" id="KW-0812">Transmembrane</keyword>
<evidence type="ECO:0000256" key="6">
    <source>
        <dbReference type="ARBA" id="ARBA00022801"/>
    </source>
</evidence>
<evidence type="ECO:0000256" key="11">
    <source>
        <dbReference type="RuleBase" id="RU362031"/>
    </source>
</evidence>
<comment type="caution">
    <text evidence="13">The sequence shown here is derived from an EMBL/GenBank/DDBJ whole genome shotgun (WGS) entry which is preliminary data.</text>
</comment>
<evidence type="ECO:0000256" key="2">
    <source>
        <dbReference type="ARBA" id="ARBA00004141"/>
    </source>
</evidence>
<dbReference type="EMBL" id="JAFEUM010000008">
    <property type="protein sequence ID" value="MBM7038162.1"/>
    <property type="molecule type" value="Genomic_DNA"/>
</dbReference>
<dbReference type="InterPro" id="IPR036034">
    <property type="entry name" value="PDZ_sf"/>
</dbReference>
<dbReference type="Proteomes" id="UP000809621">
    <property type="component" value="Unassembled WGS sequence"/>
</dbReference>
<feature type="transmembrane region" description="Helical" evidence="11">
    <location>
        <begin position="427"/>
        <end position="445"/>
    </location>
</feature>
<keyword evidence="4 13" id="KW-0645">Protease</keyword>
<dbReference type="InterPro" id="IPR041489">
    <property type="entry name" value="PDZ_6"/>
</dbReference>
<evidence type="ECO:0000313" key="14">
    <source>
        <dbReference type="Proteomes" id="UP000809621"/>
    </source>
</evidence>
<evidence type="ECO:0000256" key="4">
    <source>
        <dbReference type="ARBA" id="ARBA00022670"/>
    </source>
</evidence>
<evidence type="ECO:0000256" key="5">
    <source>
        <dbReference type="ARBA" id="ARBA00022692"/>
    </source>
</evidence>
<comment type="similarity">
    <text evidence="3 11">Belongs to the peptidase M50B family.</text>
</comment>
<dbReference type="InterPro" id="IPR004387">
    <property type="entry name" value="Pept_M50_Zn"/>
</dbReference>
<evidence type="ECO:0000256" key="9">
    <source>
        <dbReference type="ARBA" id="ARBA00023049"/>
    </source>
</evidence>
<dbReference type="GO" id="GO:0008233">
    <property type="term" value="F:peptidase activity"/>
    <property type="evidence" value="ECO:0007669"/>
    <property type="project" value="UniProtKB-KW"/>
</dbReference>
<sequence>MSGFLWNFASFVVALGILVAVHEFGHFWVARRCGVKVHKFSIGFGKSIWSRTDKQGTEYTIALIPLGGFVKMLDGRVDELTDEQKNQAFDHKPLWKRSAIVAAGPMFNFLFAIIAYWLVLMIGVPSVKPVIGDLVPNSIAEQAGIERSMELTSIDGIKTPDWQSVNMQLISHIGLDQMSVTYAPIDNYGLERQTTLDIRQWQFDPEKESAIRTIGIVPYRPEIISTVSQVIEGGAAEAAGVQVGDQIIGLNEQPMTEWEAIAETIRNNPSTAMPIDIIRDGNPITLTLTPNARVIEEQTIGYVGIMPTSEPWPENYRFDMQFGPFAAIGEAVNKSYQLVDLTLSMLKKLVVGHVGIENLSGPISIAKGAGATADYGLVHFLMFLALISVNLGIINLLPLPVLDGGHLLFFAIEAVIRRPVPEKVQEVGYRIGGALLLALMTVAIFNDFMRL</sequence>
<comment type="cofactor">
    <cofactor evidence="1 11">
        <name>Zn(2+)</name>
        <dbReference type="ChEBI" id="CHEBI:29105"/>
    </cofactor>
</comment>
<dbReference type="PROSITE" id="PS50106">
    <property type="entry name" value="PDZ"/>
    <property type="match status" value="1"/>
</dbReference>
<dbReference type="SUPFAM" id="SSF50156">
    <property type="entry name" value="PDZ domain-like"/>
    <property type="match status" value="2"/>
</dbReference>
<dbReference type="CDD" id="cd06163">
    <property type="entry name" value="S2P-M50_PDZ_RseP-like"/>
    <property type="match status" value="2"/>
</dbReference>
<feature type="domain" description="PDZ" evidence="12">
    <location>
        <begin position="227"/>
        <end position="261"/>
    </location>
</feature>
<keyword evidence="9 11" id="KW-0482">Metalloprotease</keyword>
<dbReference type="PANTHER" id="PTHR42837:SF2">
    <property type="entry name" value="MEMBRANE METALLOPROTEASE ARASP2, CHLOROPLASTIC-RELATED"/>
    <property type="match status" value="1"/>
</dbReference>
<keyword evidence="10 11" id="KW-0472">Membrane</keyword>
<keyword evidence="7 11" id="KW-0862">Zinc</keyword>
<feature type="transmembrane region" description="Helical" evidence="11">
    <location>
        <begin position="99"/>
        <end position="119"/>
    </location>
</feature>
<name>A0ABS2HPX7_9VIBR</name>
<dbReference type="PANTHER" id="PTHR42837">
    <property type="entry name" value="REGULATOR OF SIGMA-E PROTEASE RSEP"/>
    <property type="match status" value="1"/>
</dbReference>
<dbReference type="EC" id="3.4.24.-" evidence="11"/>
<reference evidence="13 14" key="1">
    <citation type="submission" date="2021-02" db="EMBL/GenBank/DDBJ databases">
        <authorList>
            <person name="Park J.-S."/>
        </authorList>
    </citation>
    <scope>NUCLEOTIDE SEQUENCE [LARGE SCALE GENOMIC DNA]</scope>
    <source>
        <strain evidence="13 14">188UL20-2</strain>
    </source>
</reference>
<feature type="transmembrane region" description="Helical" evidence="11">
    <location>
        <begin position="6"/>
        <end position="29"/>
    </location>
</feature>
<organism evidence="13 14">
    <name type="scientific">Vibrio ulleungensis</name>
    <dbReference type="NCBI Taxonomy" id="2807619"/>
    <lineage>
        <taxon>Bacteria</taxon>
        <taxon>Pseudomonadati</taxon>
        <taxon>Pseudomonadota</taxon>
        <taxon>Gammaproteobacteria</taxon>
        <taxon>Vibrionales</taxon>
        <taxon>Vibrionaceae</taxon>
        <taxon>Vibrio</taxon>
    </lineage>
</organism>
<keyword evidence="11" id="KW-0479">Metal-binding</keyword>
<dbReference type="RefSeq" id="WP_205159636.1">
    <property type="nucleotide sequence ID" value="NZ_JAFEUM010000008.1"/>
</dbReference>
<proteinExistence type="inferred from homology"/>
<evidence type="ECO:0000259" key="12">
    <source>
        <dbReference type="PROSITE" id="PS50106"/>
    </source>
</evidence>
<protein>
    <recommendedName>
        <fullName evidence="11">Zinc metalloprotease</fullName>
        <ecNumber evidence="11">3.4.24.-</ecNumber>
    </recommendedName>
</protein>
<evidence type="ECO:0000313" key="13">
    <source>
        <dbReference type="EMBL" id="MBM7038162.1"/>
    </source>
</evidence>
<dbReference type="Gene3D" id="2.30.42.10">
    <property type="match status" value="2"/>
</dbReference>
<accession>A0ABS2HPX7</accession>
<keyword evidence="6 11" id="KW-0378">Hydrolase</keyword>
<dbReference type="Pfam" id="PF17820">
    <property type="entry name" value="PDZ_6"/>
    <property type="match status" value="1"/>
</dbReference>
<dbReference type="GO" id="GO:0006508">
    <property type="term" value="P:proteolysis"/>
    <property type="evidence" value="ECO:0007669"/>
    <property type="project" value="UniProtKB-KW"/>
</dbReference>
<evidence type="ECO:0000256" key="7">
    <source>
        <dbReference type="ARBA" id="ARBA00022833"/>
    </source>
</evidence>
<evidence type="ECO:0000256" key="8">
    <source>
        <dbReference type="ARBA" id="ARBA00022989"/>
    </source>
</evidence>
<dbReference type="NCBIfam" id="TIGR00054">
    <property type="entry name" value="RIP metalloprotease RseP"/>
    <property type="match status" value="1"/>
</dbReference>
<evidence type="ECO:0000256" key="1">
    <source>
        <dbReference type="ARBA" id="ARBA00001947"/>
    </source>
</evidence>
<gene>
    <name evidence="13" type="primary">rseP</name>
    <name evidence="13" type="ORF">JQC93_17350</name>
</gene>
<evidence type="ECO:0000256" key="3">
    <source>
        <dbReference type="ARBA" id="ARBA00007931"/>
    </source>
</evidence>
<dbReference type="SMART" id="SM00228">
    <property type="entry name" value="PDZ"/>
    <property type="match status" value="2"/>
</dbReference>
<dbReference type="InterPro" id="IPR001478">
    <property type="entry name" value="PDZ"/>
</dbReference>